<feature type="compositionally biased region" description="Basic and acidic residues" evidence="1">
    <location>
        <begin position="269"/>
        <end position="285"/>
    </location>
</feature>
<keyword evidence="3" id="KW-1185">Reference proteome</keyword>
<accession>T1KR35</accession>
<reference evidence="2" key="2">
    <citation type="submission" date="2015-06" db="UniProtKB">
        <authorList>
            <consortium name="EnsemblMetazoa"/>
        </authorList>
    </citation>
    <scope>IDENTIFICATION</scope>
</reference>
<dbReference type="AlphaFoldDB" id="T1KR35"/>
<feature type="compositionally biased region" description="Low complexity" evidence="1">
    <location>
        <begin position="194"/>
        <end position="212"/>
    </location>
</feature>
<sequence length="305" mass="33920">MFYWSSSDLCFFKHQMISQVLYFLVLSCILPPCSLSTNFGATTLNNLNLYTRPSAIGESCMPPSSTCADPNSICYRKTNRYLGYCKCTQDYYYDRRSGKCMRSIAIGDPCTESRECQSFDRHSYCDYGQLVRKRRPICACISKYVFNHEKQRCVHCRQTLNDCRDPSSPSSVNSLAKYKRSSGHNTQSGSNQQIITTRTPVTSTSVPSVTPIQPSAPPLPSDTVGPMSTFNTRNPVRFNISSSIYSNSKRNQLSSSVNSNRLSLASSSGEDKPPSYEEAIHGSSQCKRDLVISLNPSSSLDGNPV</sequence>
<evidence type="ECO:0000313" key="2">
    <source>
        <dbReference type="EnsemblMetazoa" id="tetur18g02120.1"/>
    </source>
</evidence>
<evidence type="ECO:0000256" key="1">
    <source>
        <dbReference type="SAM" id="MobiDB-lite"/>
    </source>
</evidence>
<proteinExistence type="predicted"/>
<dbReference type="EMBL" id="CAEY01000383">
    <property type="status" value="NOT_ANNOTATED_CDS"/>
    <property type="molecule type" value="Genomic_DNA"/>
</dbReference>
<organism evidence="2 3">
    <name type="scientific">Tetranychus urticae</name>
    <name type="common">Two-spotted spider mite</name>
    <dbReference type="NCBI Taxonomy" id="32264"/>
    <lineage>
        <taxon>Eukaryota</taxon>
        <taxon>Metazoa</taxon>
        <taxon>Ecdysozoa</taxon>
        <taxon>Arthropoda</taxon>
        <taxon>Chelicerata</taxon>
        <taxon>Arachnida</taxon>
        <taxon>Acari</taxon>
        <taxon>Acariformes</taxon>
        <taxon>Trombidiformes</taxon>
        <taxon>Prostigmata</taxon>
        <taxon>Eleutherengona</taxon>
        <taxon>Raphignathae</taxon>
        <taxon>Tetranychoidea</taxon>
        <taxon>Tetranychidae</taxon>
        <taxon>Tetranychus</taxon>
    </lineage>
</organism>
<feature type="region of interest" description="Disordered" evidence="1">
    <location>
        <begin position="247"/>
        <end position="285"/>
    </location>
</feature>
<dbReference type="EnsemblMetazoa" id="tetur18g02120.1">
    <property type="protein sequence ID" value="tetur18g02120.1"/>
    <property type="gene ID" value="tetur18g02120"/>
</dbReference>
<evidence type="ECO:0000313" key="3">
    <source>
        <dbReference type="Proteomes" id="UP000015104"/>
    </source>
</evidence>
<dbReference type="Proteomes" id="UP000015104">
    <property type="component" value="Unassembled WGS sequence"/>
</dbReference>
<reference evidence="3" key="1">
    <citation type="submission" date="2011-08" db="EMBL/GenBank/DDBJ databases">
        <authorList>
            <person name="Rombauts S."/>
        </authorList>
    </citation>
    <scope>NUCLEOTIDE SEQUENCE</scope>
    <source>
        <strain evidence="3">London</strain>
    </source>
</reference>
<feature type="region of interest" description="Disordered" evidence="1">
    <location>
        <begin position="163"/>
        <end position="230"/>
    </location>
</feature>
<feature type="compositionally biased region" description="Polar residues" evidence="1">
    <location>
        <begin position="183"/>
        <end position="193"/>
    </location>
</feature>
<name>T1KR35_TETUR</name>
<feature type="compositionally biased region" description="Low complexity" evidence="1">
    <location>
        <begin position="251"/>
        <end position="268"/>
    </location>
</feature>
<dbReference type="HOGENOM" id="CLU_913160_0_0_1"/>
<protein>
    <submittedName>
        <fullName evidence="2">Uncharacterized protein</fullName>
    </submittedName>
</protein>